<evidence type="ECO:0000313" key="12">
    <source>
        <dbReference type="EMBL" id="MEN2766727.1"/>
    </source>
</evidence>
<gene>
    <name evidence="9 12" type="primary">ispE</name>
    <name evidence="12" type="ORF">ABC228_05965</name>
</gene>
<dbReference type="Proteomes" id="UP001444625">
    <property type="component" value="Unassembled WGS sequence"/>
</dbReference>
<feature type="binding site" evidence="9">
    <location>
        <begin position="94"/>
        <end position="104"/>
    </location>
    <ligand>
        <name>ATP</name>
        <dbReference type="ChEBI" id="CHEBI:30616"/>
    </ligand>
</feature>
<name>A0ABU9XEM4_9BACI</name>
<evidence type="ECO:0000256" key="4">
    <source>
        <dbReference type="ARBA" id="ARBA00022679"/>
    </source>
</evidence>
<dbReference type="EC" id="2.7.1.148" evidence="2 9"/>
<dbReference type="Pfam" id="PF00288">
    <property type="entry name" value="GHMP_kinases_N"/>
    <property type="match status" value="1"/>
</dbReference>
<dbReference type="InterPro" id="IPR004424">
    <property type="entry name" value="IspE"/>
</dbReference>
<dbReference type="PANTHER" id="PTHR43527">
    <property type="entry name" value="4-DIPHOSPHOCYTIDYL-2-C-METHYL-D-ERYTHRITOL KINASE, CHLOROPLASTIC"/>
    <property type="match status" value="1"/>
</dbReference>
<evidence type="ECO:0000313" key="13">
    <source>
        <dbReference type="Proteomes" id="UP001444625"/>
    </source>
</evidence>
<keyword evidence="4 9" id="KW-0808">Transferase</keyword>
<dbReference type="SUPFAM" id="SSF55060">
    <property type="entry name" value="GHMP Kinase, C-terminal domain"/>
    <property type="match status" value="1"/>
</dbReference>
<proteinExistence type="inferred from homology"/>
<dbReference type="PIRSF" id="PIRSF010376">
    <property type="entry name" value="IspE"/>
    <property type="match status" value="1"/>
</dbReference>
<dbReference type="InterPro" id="IPR020568">
    <property type="entry name" value="Ribosomal_Su5_D2-typ_SF"/>
</dbReference>
<dbReference type="InterPro" id="IPR013750">
    <property type="entry name" value="GHMP_kinase_C_dom"/>
</dbReference>
<keyword evidence="5 9" id="KW-0547">Nucleotide-binding</keyword>
<comment type="similarity">
    <text evidence="1 9">Belongs to the GHMP kinase family. IspE subfamily.</text>
</comment>
<feature type="active site" evidence="9">
    <location>
        <position position="136"/>
    </location>
</feature>
<keyword evidence="13" id="KW-1185">Reference proteome</keyword>
<dbReference type="InterPro" id="IPR036554">
    <property type="entry name" value="GHMP_kinase_C_sf"/>
</dbReference>
<comment type="caution">
    <text evidence="12">The sequence shown here is derived from an EMBL/GenBank/DDBJ whole genome shotgun (WGS) entry which is preliminary data.</text>
</comment>
<dbReference type="EMBL" id="JBDIML010000002">
    <property type="protein sequence ID" value="MEN2766727.1"/>
    <property type="molecule type" value="Genomic_DNA"/>
</dbReference>
<organism evidence="12 13">
    <name type="scientific">Ornithinibacillus xuwenensis</name>
    <dbReference type="NCBI Taxonomy" id="3144668"/>
    <lineage>
        <taxon>Bacteria</taxon>
        <taxon>Bacillati</taxon>
        <taxon>Bacillota</taxon>
        <taxon>Bacilli</taxon>
        <taxon>Bacillales</taxon>
        <taxon>Bacillaceae</taxon>
        <taxon>Ornithinibacillus</taxon>
    </lineage>
</organism>
<dbReference type="Pfam" id="PF08544">
    <property type="entry name" value="GHMP_kinases_C"/>
    <property type="match status" value="1"/>
</dbReference>
<evidence type="ECO:0000256" key="1">
    <source>
        <dbReference type="ARBA" id="ARBA00009684"/>
    </source>
</evidence>
<dbReference type="HAMAP" id="MF_00061">
    <property type="entry name" value="IspE"/>
    <property type="match status" value="1"/>
</dbReference>
<dbReference type="GO" id="GO:0050515">
    <property type="term" value="F:4-(cytidine 5'-diphospho)-2-C-methyl-D-erythritol kinase activity"/>
    <property type="evidence" value="ECO:0007669"/>
    <property type="project" value="UniProtKB-EC"/>
</dbReference>
<evidence type="ECO:0000256" key="5">
    <source>
        <dbReference type="ARBA" id="ARBA00022741"/>
    </source>
</evidence>
<dbReference type="Gene3D" id="3.30.70.890">
    <property type="entry name" value="GHMP kinase, C-terminal domain"/>
    <property type="match status" value="1"/>
</dbReference>
<comment type="catalytic activity">
    <reaction evidence="9">
        <text>4-CDP-2-C-methyl-D-erythritol + ATP = 4-CDP-2-C-methyl-D-erythritol 2-phosphate + ADP + H(+)</text>
        <dbReference type="Rhea" id="RHEA:18437"/>
        <dbReference type="ChEBI" id="CHEBI:15378"/>
        <dbReference type="ChEBI" id="CHEBI:30616"/>
        <dbReference type="ChEBI" id="CHEBI:57823"/>
        <dbReference type="ChEBI" id="CHEBI:57919"/>
        <dbReference type="ChEBI" id="CHEBI:456216"/>
        <dbReference type="EC" id="2.7.1.148"/>
    </reaction>
</comment>
<protein>
    <recommendedName>
        <fullName evidence="3 9">4-diphosphocytidyl-2-C-methyl-D-erythritol kinase</fullName>
        <shortName evidence="9">CMK</shortName>
        <ecNumber evidence="2 9">2.7.1.148</ecNumber>
    </recommendedName>
    <alternativeName>
        <fullName evidence="8 9">4-(cytidine-5'-diphospho)-2-C-methyl-D-erythritol kinase</fullName>
    </alternativeName>
</protein>
<comment type="function">
    <text evidence="9">Catalyzes the phosphorylation of the position 2 hydroxy group of 4-diphosphocytidyl-2C-methyl-D-erythritol.</text>
</comment>
<evidence type="ECO:0000256" key="3">
    <source>
        <dbReference type="ARBA" id="ARBA00017473"/>
    </source>
</evidence>
<dbReference type="Gene3D" id="3.30.230.10">
    <property type="match status" value="1"/>
</dbReference>
<keyword evidence="6 9" id="KW-0418">Kinase</keyword>
<keyword evidence="9" id="KW-0414">Isoprene biosynthesis</keyword>
<feature type="domain" description="GHMP kinase N-terminal" evidence="10">
    <location>
        <begin position="66"/>
        <end position="143"/>
    </location>
</feature>
<sequence>MTHFEKAPAKINLSLDVIRKRSDGYHDVEMIMTTVDLADRIELNTLQEDRIEVSLWSRYVPNDERNLAYKAAKAFKSRYNITKGVQIKIEKVIPVSAGLGGGSTDAAAVLRGLNKLWDLNIPIQELAALGATIGSDVPFCVYGSTGIAKGFGDIIETLPPPPPFWVILAKPDIGVSTKTIFQRVDINEVIHPNTNKVIEALYEKDFKKLCQNIGNSLEPVTTSLHPEVQRIKEKMQQAGASGVLMSGSGPTVYGIVEQQSKAQRIYNGMRGFCHEVYLVRLIG</sequence>
<accession>A0ABU9XEM4</accession>
<evidence type="ECO:0000256" key="7">
    <source>
        <dbReference type="ARBA" id="ARBA00022840"/>
    </source>
</evidence>
<comment type="pathway">
    <text evidence="9">Isoprenoid biosynthesis; isopentenyl diphosphate biosynthesis via DXP pathway; isopentenyl diphosphate from 1-deoxy-D-xylulose 5-phosphate: step 3/6.</text>
</comment>
<evidence type="ECO:0000259" key="10">
    <source>
        <dbReference type="Pfam" id="PF00288"/>
    </source>
</evidence>
<feature type="domain" description="GHMP kinase C-terminal" evidence="11">
    <location>
        <begin position="198"/>
        <end position="273"/>
    </location>
</feature>
<dbReference type="SUPFAM" id="SSF54211">
    <property type="entry name" value="Ribosomal protein S5 domain 2-like"/>
    <property type="match status" value="1"/>
</dbReference>
<reference evidence="12 13" key="1">
    <citation type="submission" date="2024-05" db="EMBL/GenBank/DDBJ databases">
        <authorList>
            <person name="Haq I."/>
            <person name="Ullah Z."/>
            <person name="Ahmad R."/>
            <person name="Li M."/>
            <person name="Tong Y."/>
        </authorList>
    </citation>
    <scope>NUCLEOTIDE SEQUENCE [LARGE SCALE GENOMIC DNA]</scope>
    <source>
        <strain evidence="12 13">16A2E</strain>
    </source>
</reference>
<dbReference type="PANTHER" id="PTHR43527:SF2">
    <property type="entry name" value="4-DIPHOSPHOCYTIDYL-2-C-METHYL-D-ERYTHRITOL KINASE, CHLOROPLASTIC"/>
    <property type="match status" value="1"/>
</dbReference>
<dbReference type="InterPro" id="IPR014721">
    <property type="entry name" value="Ribsml_uS5_D2-typ_fold_subgr"/>
</dbReference>
<evidence type="ECO:0000256" key="9">
    <source>
        <dbReference type="HAMAP-Rule" id="MF_00061"/>
    </source>
</evidence>
<evidence type="ECO:0000256" key="2">
    <source>
        <dbReference type="ARBA" id="ARBA00012052"/>
    </source>
</evidence>
<evidence type="ECO:0000256" key="6">
    <source>
        <dbReference type="ARBA" id="ARBA00022777"/>
    </source>
</evidence>
<dbReference type="NCBIfam" id="TIGR00154">
    <property type="entry name" value="ispE"/>
    <property type="match status" value="1"/>
</dbReference>
<dbReference type="RefSeq" id="WP_345824200.1">
    <property type="nucleotide sequence ID" value="NZ_JBDIML010000002.1"/>
</dbReference>
<dbReference type="NCBIfam" id="NF011202">
    <property type="entry name" value="PRK14608.1"/>
    <property type="match status" value="1"/>
</dbReference>
<dbReference type="InterPro" id="IPR006204">
    <property type="entry name" value="GHMP_kinase_N_dom"/>
</dbReference>
<feature type="active site" evidence="9">
    <location>
        <position position="10"/>
    </location>
</feature>
<keyword evidence="7 9" id="KW-0067">ATP-binding</keyword>
<evidence type="ECO:0000256" key="8">
    <source>
        <dbReference type="ARBA" id="ARBA00032554"/>
    </source>
</evidence>
<evidence type="ECO:0000259" key="11">
    <source>
        <dbReference type="Pfam" id="PF08544"/>
    </source>
</evidence>